<reference evidence="1" key="1">
    <citation type="journal article" date="2023" name="Mol. Phylogenet. Evol.">
        <title>Genome-scale phylogeny and comparative genomics of the fungal order Sordariales.</title>
        <authorList>
            <person name="Hensen N."/>
            <person name="Bonometti L."/>
            <person name="Westerberg I."/>
            <person name="Brannstrom I.O."/>
            <person name="Guillou S."/>
            <person name="Cros-Aarteil S."/>
            <person name="Calhoun S."/>
            <person name="Haridas S."/>
            <person name="Kuo A."/>
            <person name="Mondo S."/>
            <person name="Pangilinan J."/>
            <person name="Riley R."/>
            <person name="LaButti K."/>
            <person name="Andreopoulos B."/>
            <person name="Lipzen A."/>
            <person name="Chen C."/>
            <person name="Yan M."/>
            <person name="Daum C."/>
            <person name="Ng V."/>
            <person name="Clum A."/>
            <person name="Steindorff A."/>
            <person name="Ohm R.A."/>
            <person name="Martin F."/>
            <person name="Silar P."/>
            <person name="Natvig D.O."/>
            <person name="Lalanne C."/>
            <person name="Gautier V."/>
            <person name="Ament-Velasquez S.L."/>
            <person name="Kruys A."/>
            <person name="Hutchinson M.I."/>
            <person name="Powell A.J."/>
            <person name="Barry K."/>
            <person name="Miller A.N."/>
            <person name="Grigoriev I.V."/>
            <person name="Debuchy R."/>
            <person name="Gladieux P."/>
            <person name="Hiltunen Thoren M."/>
            <person name="Johannesson H."/>
        </authorList>
    </citation>
    <scope>NUCLEOTIDE SEQUENCE</scope>
    <source>
        <strain evidence="1">PSN293</strain>
    </source>
</reference>
<dbReference type="EMBL" id="MU858145">
    <property type="protein sequence ID" value="KAK4211612.1"/>
    <property type="molecule type" value="Genomic_DNA"/>
</dbReference>
<evidence type="ECO:0000313" key="1">
    <source>
        <dbReference type="EMBL" id="KAK4211612.1"/>
    </source>
</evidence>
<name>A0AAN7B697_9PEZI</name>
<dbReference type="AlphaFoldDB" id="A0AAN7B697"/>
<gene>
    <name evidence="1" type="ORF">QBC37DRAFT_319890</name>
</gene>
<dbReference type="PANTHER" id="PTHR33112:SF1">
    <property type="entry name" value="HETEROKARYON INCOMPATIBILITY DOMAIN-CONTAINING PROTEIN"/>
    <property type="match status" value="1"/>
</dbReference>
<evidence type="ECO:0000313" key="2">
    <source>
        <dbReference type="Proteomes" id="UP001301769"/>
    </source>
</evidence>
<organism evidence="1 2">
    <name type="scientific">Rhypophila decipiens</name>
    <dbReference type="NCBI Taxonomy" id="261697"/>
    <lineage>
        <taxon>Eukaryota</taxon>
        <taxon>Fungi</taxon>
        <taxon>Dikarya</taxon>
        <taxon>Ascomycota</taxon>
        <taxon>Pezizomycotina</taxon>
        <taxon>Sordariomycetes</taxon>
        <taxon>Sordariomycetidae</taxon>
        <taxon>Sordariales</taxon>
        <taxon>Naviculisporaceae</taxon>
        <taxon>Rhypophila</taxon>
    </lineage>
</organism>
<feature type="non-terminal residue" evidence="1">
    <location>
        <position position="188"/>
    </location>
</feature>
<protein>
    <recommendedName>
        <fullName evidence="3">Heterokaryon incompatibility domain-containing protein</fullName>
    </recommendedName>
</protein>
<comment type="caution">
    <text evidence="1">The sequence shown here is derived from an EMBL/GenBank/DDBJ whole genome shotgun (WGS) entry which is preliminary data.</text>
</comment>
<evidence type="ECO:0008006" key="3">
    <source>
        <dbReference type="Google" id="ProtNLM"/>
    </source>
</evidence>
<sequence length="188" mass="21791">MLSPLCSTWGTLELHPPLPSREHAVEPSVWSTRGWTYQEAHLSRRCLYFTDHQVYFVCPTTESIEAVLHTEKQTPILPPLIRRETWSISMLVHHIEVYSRRELTYEVDRLNAFRGLLSRSGFASYHGLPLYTPPFRGLDAPTSRNFDFAFARGLFWQPPGPDRKAVFREPWRGFPRWSWVASGGDVGF</sequence>
<reference evidence="1" key="2">
    <citation type="submission" date="2023-05" db="EMBL/GenBank/DDBJ databases">
        <authorList>
            <consortium name="Lawrence Berkeley National Laboratory"/>
            <person name="Steindorff A."/>
            <person name="Hensen N."/>
            <person name="Bonometti L."/>
            <person name="Westerberg I."/>
            <person name="Brannstrom I.O."/>
            <person name="Guillou S."/>
            <person name="Cros-Aarteil S."/>
            <person name="Calhoun S."/>
            <person name="Haridas S."/>
            <person name="Kuo A."/>
            <person name="Mondo S."/>
            <person name="Pangilinan J."/>
            <person name="Riley R."/>
            <person name="Labutti K."/>
            <person name="Andreopoulos B."/>
            <person name="Lipzen A."/>
            <person name="Chen C."/>
            <person name="Yanf M."/>
            <person name="Daum C."/>
            <person name="Ng V."/>
            <person name="Clum A."/>
            <person name="Ohm R."/>
            <person name="Martin F."/>
            <person name="Silar P."/>
            <person name="Natvig D."/>
            <person name="Lalanne C."/>
            <person name="Gautier V."/>
            <person name="Ament-Velasquez S.L."/>
            <person name="Kruys A."/>
            <person name="Hutchinson M.I."/>
            <person name="Powell A.J."/>
            <person name="Barry K."/>
            <person name="Miller A.N."/>
            <person name="Grigoriev I.V."/>
            <person name="Debuchy R."/>
            <person name="Gladieux P."/>
            <person name="Thoren M.H."/>
            <person name="Johannesson H."/>
        </authorList>
    </citation>
    <scope>NUCLEOTIDE SEQUENCE</scope>
    <source>
        <strain evidence="1">PSN293</strain>
    </source>
</reference>
<keyword evidence="2" id="KW-1185">Reference proteome</keyword>
<dbReference type="Proteomes" id="UP001301769">
    <property type="component" value="Unassembled WGS sequence"/>
</dbReference>
<accession>A0AAN7B697</accession>
<dbReference type="PANTHER" id="PTHR33112">
    <property type="entry name" value="DOMAIN PROTEIN, PUTATIVE-RELATED"/>
    <property type="match status" value="1"/>
</dbReference>
<proteinExistence type="predicted"/>